<feature type="domain" description="PAP-associated" evidence="13">
    <location>
        <begin position="466"/>
        <end position="511"/>
    </location>
</feature>
<dbReference type="GO" id="GO:0016712">
    <property type="term" value="F:oxidoreductase activity, acting on paired donors, with incorporation or reduction of molecular oxygen, reduced flavin or flavoprotein as one donor, and incorporation of one atom of oxygen"/>
    <property type="evidence" value="ECO:0007669"/>
    <property type="project" value="InterPro"/>
</dbReference>
<organism evidence="15 16">
    <name type="scientific">Bagarius yarrelli</name>
    <name type="common">Goonch</name>
    <name type="synonym">Bagrus yarrelli</name>
    <dbReference type="NCBI Taxonomy" id="175774"/>
    <lineage>
        <taxon>Eukaryota</taxon>
        <taxon>Metazoa</taxon>
        <taxon>Chordata</taxon>
        <taxon>Craniata</taxon>
        <taxon>Vertebrata</taxon>
        <taxon>Euteleostomi</taxon>
        <taxon>Actinopterygii</taxon>
        <taxon>Neopterygii</taxon>
        <taxon>Teleostei</taxon>
        <taxon>Ostariophysi</taxon>
        <taxon>Siluriformes</taxon>
        <taxon>Sisoridae</taxon>
        <taxon>Sisorinae</taxon>
        <taxon>Bagarius</taxon>
    </lineage>
</organism>
<dbReference type="InterPro" id="IPR008069">
    <property type="entry name" value="Cyt_P450_E_grp-I_CYP2D-like"/>
</dbReference>
<feature type="region of interest" description="Disordered" evidence="12">
    <location>
        <begin position="260"/>
        <end position="310"/>
    </location>
</feature>
<dbReference type="CDD" id="cd11026">
    <property type="entry name" value="CYP2"/>
    <property type="match status" value="1"/>
</dbReference>
<dbReference type="FunFam" id="1.10.630.10:FF:000004">
    <property type="entry name" value="cytochrome P450 2D15 isoform X1"/>
    <property type="match status" value="1"/>
</dbReference>
<dbReference type="Pfam" id="PF03828">
    <property type="entry name" value="PAP_assoc"/>
    <property type="match status" value="2"/>
</dbReference>
<dbReference type="Gene3D" id="1.10.1410.10">
    <property type="match status" value="2"/>
</dbReference>
<keyword evidence="16" id="KW-1185">Reference proteome</keyword>
<dbReference type="PROSITE" id="PS00086">
    <property type="entry name" value="CYTOCHROME_P450"/>
    <property type="match status" value="1"/>
</dbReference>
<proteinExistence type="inferred from homology"/>
<evidence type="ECO:0000256" key="4">
    <source>
        <dbReference type="ARBA" id="ARBA00022617"/>
    </source>
</evidence>
<evidence type="ECO:0000313" key="15">
    <source>
        <dbReference type="EMBL" id="TTI46064.1"/>
    </source>
</evidence>
<keyword evidence="4 11" id="KW-0349">Heme</keyword>
<evidence type="ECO:0000256" key="6">
    <source>
        <dbReference type="ARBA" id="ARBA00022842"/>
    </source>
</evidence>
<dbReference type="AlphaFoldDB" id="A0A556VBM0"/>
<dbReference type="Gene3D" id="3.30.460.10">
    <property type="entry name" value="Beta Polymerase, domain 2"/>
    <property type="match status" value="1"/>
</dbReference>
<dbReference type="SUPFAM" id="SSF48264">
    <property type="entry name" value="Cytochrome P450"/>
    <property type="match status" value="1"/>
</dbReference>
<evidence type="ECO:0000256" key="1">
    <source>
        <dbReference type="ARBA" id="ARBA00001971"/>
    </source>
</evidence>
<keyword evidence="7" id="KW-0560">Oxidoreductase</keyword>
<dbReference type="InterPro" id="IPR002058">
    <property type="entry name" value="PAP_assoc"/>
</dbReference>
<evidence type="ECO:0000256" key="8">
    <source>
        <dbReference type="ARBA" id="ARBA00023004"/>
    </source>
</evidence>
<dbReference type="InterPro" id="IPR050182">
    <property type="entry name" value="Cytochrome_P450_fam2"/>
</dbReference>
<comment type="subcellular location">
    <subcellularLocation>
        <location evidence="2">Membrane</location>
    </subcellularLocation>
</comment>
<evidence type="ECO:0000256" key="10">
    <source>
        <dbReference type="ARBA" id="ARBA00023136"/>
    </source>
</evidence>
<evidence type="ECO:0000313" key="16">
    <source>
        <dbReference type="Proteomes" id="UP000319801"/>
    </source>
</evidence>
<feature type="region of interest" description="Disordered" evidence="12">
    <location>
        <begin position="325"/>
        <end position="357"/>
    </location>
</feature>
<keyword evidence="6" id="KW-0460">Magnesium</keyword>
<keyword evidence="10" id="KW-0472">Membrane</keyword>
<dbReference type="Pfam" id="PF00067">
    <property type="entry name" value="p450"/>
    <property type="match status" value="1"/>
</dbReference>
<dbReference type="InterPro" id="IPR054708">
    <property type="entry name" value="MTPAP-like_central"/>
</dbReference>
<dbReference type="OrthoDB" id="2789670at2759"/>
<evidence type="ECO:0000259" key="13">
    <source>
        <dbReference type="Pfam" id="PF03828"/>
    </source>
</evidence>
<evidence type="ECO:0000256" key="11">
    <source>
        <dbReference type="PIRSR" id="PIRSR602401-1"/>
    </source>
</evidence>
<feature type="compositionally biased region" description="Polar residues" evidence="12">
    <location>
        <begin position="33"/>
        <end position="43"/>
    </location>
</feature>
<feature type="domain" description="PAP-associated" evidence="13">
    <location>
        <begin position="177"/>
        <end position="228"/>
    </location>
</feature>
<keyword evidence="8 11" id="KW-0408">Iron</keyword>
<accession>A0A556VBM0</accession>
<comment type="cofactor">
    <cofactor evidence="1 11">
        <name>heme</name>
        <dbReference type="ChEBI" id="CHEBI:30413"/>
    </cofactor>
</comment>
<dbReference type="InterPro" id="IPR001128">
    <property type="entry name" value="Cyt_P450"/>
</dbReference>
<keyword evidence="9" id="KW-0503">Monooxygenase</keyword>
<dbReference type="EMBL" id="VCAZ01000215">
    <property type="protein sequence ID" value="TTI46064.1"/>
    <property type="molecule type" value="Genomic_DNA"/>
</dbReference>
<dbReference type="PRINTS" id="PR01686">
    <property type="entry name" value="EP450ICYP2D"/>
</dbReference>
<dbReference type="InterPro" id="IPR043519">
    <property type="entry name" value="NT_sf"/>
</dbReference>
<dbReference type="GO" id="GO:0005506">
    <property type="term" value="F:iron ion binding"/>
    <property type="evidence" value="ECO:0007669"/>
    <property type="project" value="InterPro"/>
</dbReference>
<comment type="caution">
    <text evidence="15">The sequence shown here is derived from an EMBL/GenBank/DDBJ whole genome shotgun (WGS) entry which is preliminary data.</text>
</comment>
<dbReference type="PANTHER" id="PTHR24300:SF326">
    <property type="entry name" value="CYTOCHROME P450-RELATED"/>
    <property type="match status" value="1"/>
</dbReference>
<dbReference type="GO" id="GO:0005737">
    <property type="term" value="C:cytoplasm"/>
    <property type="evidence" value="ECO:0007669"/>
    <property type="project" value="TreeGrafter"/>
</dbReference>
<dbReference type="GO" id="GO:0020037">
    <property type="term" value="F:heme binding"/>
    <property type="evidence" value="ECO:0007669"/>
    <property type="project" value="InterPro"/>
</dbReference>
<evidence type="ECO:0000259" key="14">
    <source>
        <dbReference type="Pfam" id="PF22600"/>
    </source>
</evidence>
<evidence type="ECO:0000256" key="12">
    <source>
        <dbReference type="SAM" id="MobiDB-lite"/>
    </source>
</evidence>
<dbReference type="PRINTS" id="PR00463">
    <property type="entry name" value="EP450I"/>
</dbReference>
<dbReference type="Pfam" id="PF22600">
    <property type="entry name" value="MTPAP-like_central"/>
    <property type="match status" value="1"/>
</dbReference>
<evidence type="ECO:0000256" key="9">
    <source>
        <dbReference type="ARBA" id="ARBA00023033"/>
    </source>
</evidence>
<feature type="compositionally biased region" description="Acidic residues" evidence="12">
    <location>
        <begin position="288"/>
        <end position="308"/>
    </location>
</feature>
<comment type="similarity">
    <text evidence="3">Belongs to the cytochrome P450 family.</text>
</comment>
<feature type="compositionally biased region" description="Polar residues" evidence="12">
    <location>
        <begin position="89"/>
        <end position="102"/>
    </location>
</feature>
<feature type="region of interest" description="Disordered" evidence="12">
    <location>
        <begin position="1"/>
        <end position="134"/>
    </location>
</feature>
<evidence type="ECO:0000256" key="3">
    <source>
        <dbReference type="ARBA" id="ARBA00010617"/>
    </source>
</evidence>
<dbReference type="CDD" id="cd05402">
    <property type="entry name" value="NT_PAP_TUTase"/>
    <property type="match status" value="1"/>
</dbReference>
<dbReference type="InterPro" id="IPR017972">
    <property type="entry name" value="Cyt_P450_CS"/>
</dbReference>
<evidence type="ECO:0000256" key="7">
    <source>
        <dbReference type="ARBA" id="ARBA00023002"/>
    </source>
</evidence>
<dbReference type="PRINTS" id="PR00385">
    <property type="entry name" value="P450"/>
</dbReference>
<reference evidence="15 16" key="1">
    <citation type="journal article" date="2019" name="Genome Biol. Evol.">
        <title>Whole-Genome Sequencing of the Giant Devil Catfish, Bagarius yarrelli.</title>
        <authorList>
            <person name="Jiang W."/>
            <person name="Lv Y."/>
            <person name="Cheng L."/>
            <person name="Yang K."/>
            <person name="Chao B."/>
            <person name="Wang X."/>
            <person name="Li Y."/>
            <person name="Pan X."/>
            <person name="You X."/>
            <person name="Zhang Y."/>
            <person name="Yang J."/>
            <person name="Li J."/>
            <person name="Zhang X."/>
            <person name="Liu S."/>
            <person name="Sun C."/>
            <person name="Yang J."/>
            <person name="Shi Q."/>
        </authorList>
    </citation>
    <scope>NUCLEOTIDE SEQUENCE [LARGE SCALE GENOMIC DNA]</scope>
    <source>
        <strain evidence="15">JWS20170419001</strain>
        <tissue evidence="15">Muscle</tissue>
    </source>
</reference>
<dbReference type="Proteomes" id="UP000319801">
    <property type="component" value="Unassembled WGS sequence"/>
</dbReference>
<dbReference type="GO" id="GO:0016020">
    <property type="term" value="C:membrane"/>
    <property type="evidence" value="ECO:0007669"/>
    <property type="project" value="UniProtKB-SubCell"/>
</dbReference>
<evidence type="ECO:0000256" key="2">
    <source>
        <dbReference type="ARBA" id="ARBA00004370"/>
    </source>
</evidence>
<name>A0A556VBM0_BAGYA</name>
<dbReference type="InterPro" id="IPR002401">
    <property type="entry name" value="Cyt_P450_E_grp-I"/>
</dbReference>
<dbReference type="GO" id="GO:0006082">
    <property type="term" value="P:organic acid metabolic process"/>
    <property type="evidence" value="ECO:0007669"/>
    <property type="project" value="TreeGrafter"/>
</dbReference>
<dbReference type="SUPFAM" id="SSF81631">
    <property type="entry name" value="PAP/OAS1 substrate-binding domain"/>
    <property type="match status" value="2"/>
</dbReference>
<feature type="domain" description="Poly(A) RNA polymerase mitochondrial-like central palm" evidence="14">
    <location>
        <begin position="400"/>
        <end position="456"/>
    </location>
</feature>
<feature type="binding site" description="axial binding residue" evidence="11">
    <location>
        <position position="1086"/>
    </location>
    <ligand>
        <name>heme</name>
        <dbReference type="ChEBI" id="CHEBI:30413"/>
    </ligand>
    <ligandPart>
        <name>Fe</name>
        <dbReference type="ChEBI" id="CHEBI:18248"/>
    </ligandPart>
</feature>
<sequence length="1152" mass="130144">MDETKSPAKSGKSHRPAGNKPSTRAAKERENGKTANHSKNTAASRVRDEEGQGGHAGGKGQTGSPQETGRGKARRLTGRTGSGERGRVRSQTHQGVRGTNLTAALGTKEENNTNPNKTPRAAARDRHTGEVSVRRPAECMSHLADDISLTSEQQLGLKQAEERLQRDYIHRLTKNVSIGQLWLELLRFYTLEFALEDYIISIRLKERLPRDVKNWPRRRLAIEDPFALKRNVARSLNSQMVFEYIQERLRTAYRYFACPQSRNGHAPERTGARPSGSRSTGTKKQEDDSTDDEDEEEDDDDEDDEDEEQHLNTGLARLLLADEDENESGVRLQTSSPAAHNGMFPDSDEDERDEGRRKFPEQGVIAPEDLHYTFDRMIFTGGKKMELNPLPPMTERFREILNNLCRRCYGLRNILPITTAKVPIVKFEHKQSSLEGDISLYNTLAQHNTRMLATYAALDSRNRETVGELWLGLLRFYTEEFDFKEHVISIRQRKRLTTFEKQWTSKCIAIEGTWPSHPTSPGVKYPMRKGQGNGGTGHTQNPASVNLNDPSIIFAQPAGRDGGPHWHNHHLNNPGAMVANGTVGKSAQVSRSLAHTGAGSISVSSSWGYRVPQTYMQPTNKPFISQGTSSTLIHQTDSSIKDSMQSVFRYLDWSSAALAVFLGLVFLVLLEIFRLSSLRSRCPPGPTPLPFLGNLLQFLKDPVNTTRSAVQYGELCSIFVGRRPMIILNNFEVVKEALVTNGSVYAGRPSLPLIEWITNGYGIVSVTYGHAWKQQRRFALHTLRNFGLGKKTAEDRVCEEAQCLIAELLKHEGKPFNPMHPIMNAVSNIICSIVFGDRFEYDDQRFAKLLEILSENIRLSGSPVGMFFNLAPFIKHLPGPHQKVRQNADFLTGFIRERMEEHKKTLDEENLRDYLDTYLVEISKQQPNKDSTFHEENLLMSTTDLFLAGTETTTTTLRWGLIYMMNHPEIQERCHEEIARVIGYDRTPSMDDRAELPYTHATVHEIQRFGSIAPLGVVHQTTETSQLRGYTIPKETEVAANLMAIMQDKEHWKHPDSFNPENFLDENRQFSKNDFFLPFSLGPRVCLGESLARTEIFIFFTSLLQRLQFSWPPDAPPINMDGIMAVVRMPHPFHMICRSRGERSAPGSPVTP</sequence>
<evidence type="ECO:0000256" key="5">
    <source>
        <dbReference type="ARBA" id="ARBA00022723"/>
    </source>
</evidence>
<dbReference type="PANTHER" id="PTHR24300">
    <property type="entry name" value="CYTOCHROME P450 508A4-RELATED"/>
    <property type="match status" value="1"/>
</dbReference>
<keyword evidence="5 11" id="KW-0479">Metal-binding</keyword>
<protein>
    <submittedName>
        <fullName evidence="15">Cytochrome P450 2C8</fullName>
    </submittedName>
</protein>
<dbReference type="SUPFAM" id="SSF81301">
    <property type="entry name" value="Nucleotidyltransferase"/>
    <property type="match status" value="1"/>
</dbReference>
<dbReference type="InterPro" id="IPR036396">
    <property type="entry name" value="Cyt_P450_sf"/>
</dbReference>
<dbReference type="Gene3D" id="1.10.630.10">
    <property type="entry name" value="Cytochrome P450"/>
    <property type="match status" value="1"/>
</dbReference>
<gene>
    <name evidence="15" type="ORF">Baya_15428</name>
</gene>
<dbReference type="GO" id="GO:0006805">
    <property type="term" value="P:xenobiotic metabolic process"/>
    <property type="evidence" value="ECO:0007669"/>
    <property type="project" value="TreeGrafter"/>
</dbReference>
<feature type="compositionally biased region" description="Basic and acidic residues" evidence="12">
    <location>
        <begin position="122"/>
        <end position="134"/>
    </location>
</feature>